<dbReference type="EMBL" id="JADQDO010000011">
    <property type="protein sequence ID" value="MBF9235274.1"/>
    <property type="molecule type" value="Genomic_DNA"/>
</dbReference>
<dbReference type="Gene3D" id="3.40.800.10">
    <property type="entry name" value="Ureohydrolase domain"/>
    <property type="match status" value="1"/>
</dbReference>
<reference evidence="2" key="1">
    <citation type="submission" date="2020-11" db="EMBL/GenBank/DDBJ databases">
        <authorList>
            <person name="Kim M.K."/>
        </authorList>
    </citation>
    <scope>NUCLEOTIDE SEQUENCE</scope>
    <source>
        <strain evidence="2">BT350</strain>
    </source>
</reference>
<dbReference type="PROSITE" id="PS51409">
    <property type="entry name" value="ARGINASE_2"/>
    <property type="match status" value="1"/>
</dbReference>
<dbReference type="Pfam" id="PF00491">
    <property type="entry name" value="Arginase"/>
    <property type="match status" value="1"/>
</dbReference>
<evidence type="ECO:0000313" key="3">
    <source>
        <dbReference type="Proteomes" id="UP000599312"/>
    </source>
</evidence>
<name>A0A931BV45_9HYPH</name>
<organism evidence="2 3">
    <name type="scientific">Microvirga alba</name>
    <dbReference type="NCBI Taxonomy" id="2791025"/>
    <lineage>
        <taxon>Bacteria</taxon>
        <taxon>Pseudomonadati</taxon>
        <taxon>Pseudomonadota</taxon>
        <taxon>Alphaproteobacteria</taxon>
        <taxon>Hyphomicrobiales</taxon>
        <taxon>Methylobacteriaceae</taxon>
        <taxon>Microvirga</taxon>
    </lineage>
</organism>
<proteinExistence type="inferred from homology"/>
<dbReference type="InterPro" id="IPR006035">
    <property type="entry name" value="Ureohydrolase"/>
</dbReference>
<protein>
    <recommendedName>
        <fullName evidence="4">Arginase</fullName>
    </recommendedName>
</protein>
<dbReference type="PANTHER" id="PTHR11358">
    <property type="entry name" value="ARGINASE/AGMATINASE"/>
    <property type="match status" value="1"/>
</dbReference>
<dbReference type="InterPro" id="IPR023696">
    <property type="entry name" value="Ureohydrolase_dom_sf"/>
</dbReference>
<dbReference type="Proteomes" id="UP000599312">
    <property type="component" value="Unassembled WGS sequence"/>
</dbReference>
<dbReference type="GO" id="GO:0033389">
    <property type="term" value="P:putrescine biosynthetic process from arginine, via agmatine"/>
    <property type="evidence" value="ECO:0007669"/>
    <property type="project" value="TreeGrafter"/>
</dbReference>
<accession>A0A931BV45</accession>
<evidence type="ECO:0000313" key="2">
    <source>
        <dbReference type="EMBL" id="MBF9235274.1"/>
    </source>
</evidence>
<dbReference type="GO" id="GO:0046872">
    <property type="term" value="F:metal ion binding"/>
    <property type="evidence" value="ECO:0007669"/>
    <property type="project" value="InterPro"/>
</dbReference>
<sequence length="305" mass="34142">MRVCILDCDGSVTAQPFAIELVASGEATVVDARDLAPKLRIVANRNSLRELQGRLDAIGLGSGDITFLGSGDFHHLTFSLLQRVREEVTVIHFDNHPDWVRFPATVNCGSWINHALKLRHVTRIVTIGPCGKDLSLPEFKMANLDAIREGALEVYAWDADSTRLFGRPVNGPSVQTQGRYLKWRKLSDEPWSDFVAELSQRLPPTPIWITLDKDVLDSHEAITNWDQGRMDLDQVLEAIERLSVGRGILGVDVCGDYSPPRFRDPFRAFLSATDRPSKTPCLKEANVTNDAANRRVLKRLRAILH</sequence>
<dbReference type="SUPFAM" id="SSF52768">
    <property type="entry name" value="Arginase/deacetylase"/>
    <property type="match status" value="1"/>
</dbReference>
<dbReference type="GO" id="GO:0008783">
    <property type="term" value="F:agmatinase activity"/>
    <property type="evidence" value="ECO:0007669"/>
    <property type="project" value="TreeGrafter"/>
</dbReference>
<dbReference type="RefSeq" id="WP_196273267.1">
    <property type="nucleotide sequence ID" value="NZ_JADQDO010000011.1"/>
</dbReference>
<evidence type="ECO:0008006" key="4">
    <source>
        <dbReference type="Google" id="ProtNLM"/>
    </source>
</evidence>
<dbReference type="PANTHER" id="PTHR11358:SF41">
    <property type="entry name" value="ARGINASE"/>
    <property type="match status" value="1"/>
</dbReference>
<dbReference type="AlphaFoldDB" id="A0A931BV45"/>
<gene>
    <name evidence="2" type="ORF">I2H38_18025</name>
</gene>
<comment type="caution">
    <text evidence="2">The sequence shown here is derived from an EMBL/GenBank/DDBJ whole genome shotgun (WGS) entry which is preliminary data.</text>
</comment>
<evidence type="ECO:0000256" key="1">
    <source>
        <dbReference type="PROSITE-ProRule" id="PRU00742"/>
    </source>
</evidence>
<comment type="similarity">
    <text evidence="1">Belongs to the arginase family.</text>
</comment>
<keyword evidence="3" id="KW-1185">Reference proteome</keyword>